<gene>
    <name evidence="1" type="ORF">G2W53_039702</name>
</gene>
<dbReference type="EMBL" id="JAAIUW010000012">
    <property type="protein sequence ID" value="KAF7807541.1"/>
    <property type="molecule type" value="Genomic_DNA"/>
</dbReference>
<keyword evidence="2" id="KW-1185">Reference proteome</keyword>
<reference evidence="1" key="1">
    <citation type="submission" date="2020-09" db="EMBL/GenBank/DDBJ databases">
        <title>Genome-Enabled Discovery of Anthraquinone Biosynthesis in Senna tora.</title>
        <authorList>
            <person name="Kang S.-H."/>
            <person name="Pandey R.P."/>
            <person name="Lee C.-M."/>
            <person name="Sim J.-S."/>
            <person name="Jeong J.-T."/>
            <person name="Choi B.-S."/>
            <person name="Jung M."/>
            <person name="Ginzburg D."/>
            <person name="Zhao K."/>
            <person name="Won S.Y."/>
            <person name="Oh T.-J."/>
            <person name="Yu Y."/>
            <person name="Kim N.-H."/>
            <person name="Lee O.R."/>
            <person name="Lee T.-H."/>
            <person name="Bashyal P."/>
            <person name="Kim T.-S."/>
            <person name="Lee W.-H."/>
            <person name="Kawkins C."/>
            <person name="Kim C.-K."/>
            <person name="Kim J.S."/>
            <person name="Ahn B.O."/>
            <person name="Rhee S.Y."/>
            <person name="Sohng J.K."/>
        </authorList>
    </citation>
    <scope>NUCLEOTIDE SEQUENCE</scope>
    <source>
        <tissue evidence="1">Leaf</tissue>
    </source>
</reference>
<dbReference type="Proteomes" id="UP000634136">
    <property type="component" value="Unassembled WGS sequence"/>
</dbReference>
<name>A0A834SQ02_9FABA</name>
<accession>A0A834SQ02</accession>
<proteinExistence type="predicted"/>
<evidence type="ECO:0000313" key="2">
    <source>
        <dbReference type="Proteomes" id="UP000634136"/>
    </source>
</evidence>
<protein>
    <submittedName>
        <fullName evidence="1">Uncharacterized protein</fullName>
    </submittedName>
</protein>
<comment type="caution">
    <text evidence="1">The sequence shown here is derived from an EMBL/GenBank/DDBJ whole genome shotgun (WGS) entry which is preliminary data.</text>
</comment>
<sequence length="54" mass="6249">MSKELKKYKFKCVVAQVSQTDRFVVYLGVRADFNAQMGLVITRMDNNILEEFSS</sequence>
<organism evidence="1 2">
    <name type="scientific">Senna tora</name>
    <dbReference type="NCBI Taxonomy" id="362788"/>
    <lineage>
        <taxon>Eukaryota</taxon>
        <taxon>Viridiplantae</taxon>
        <taxon>Streptophyta</taxon>
        <taxon>Embryophyta</taxon>
        <taxon>Tracheophyta</taxon>
        <taxon>Spermatophyta</taxon>
        <taxon>Magnoliopsida</taxon>
        <taxon>eudicotyledons</taxon>
        <taxon>Gunneridae</taxon>
        <taxon>Pentapetalae</taxon>
        <taxon>rosids</taxon>
        <taxon>fabids</taxon>
        <taxon>Fabales</taxon>
        <taxon>Fabaceae</taxon>
        <taxon>Caesalpinioideae</taxon>
        <taxon>Cassia clade</taxon>
        <taxon>Senna</taxon>
    </lineage>
</organism>
<dbReference type="AlphaFoldDB" id="A0A834SQ02"/>
<evidence type="ECO:0000313" key="1">
    <source>
        <dbReference type="EMBL" id="KAF7807541.1"/>
    </source>
</evidence>